<dbReference type="Pfam" id="PF00207">
    <property type="entry name" value="A2M"/>
    <property type="match status" value="1"/>
</dbReference>
<evidence type="ECO:0000259" key="2">
    <source>
        <dbReference type="SMART" id="SM01359"/>
    </source>
</evidence>
<dbReference type="PANTHER" id="PTHR40094">
    <property type="entry name" value="ALPHA-2-MACROGLOBULIN HOMOLOG"/>
    <property type="match status" value="1"/>
</dbReference>
<dbReference type="Gene3D" id="1.50.10.20">
    <property type="match status" value="1"/>
</dbReference>
<dbReference type="Pfam" id="PF07703">
    <property type="entry name" value="A2M_BRD"/>
    <property type="match status" value="1"/>
</dbReference>
<reference evidence="4 5" key="1">
    <citation type="submission" date="2017-08" db="EMBL/GenBank/DDBJ databases">
        <title>Infants hospitalized years apart are colonized by the same room-sourced microbial strains.</title>
        <authorList>
            <person name="Brooks B."/>
            <person name="Olm M.R."/>
            <person name="Firek B.A."/>
            <person name="Baker R."/>
            <person name="Thomas B.C."/>
            <person name="Morowitz M.J."/>
            <person name="Banfield J.F."/>
        </authorList>
    </citation>
    <scope>NUCLEOTIDE SEQUENCE [LARGE SCALE GENOMIC DNA]</scope>
    <source>
        <strain evidence="4">S2_018_000_R2_104</strain>
    </source>
</reference>
<dbReference type="GO" id="GO:0004866">
    <property type="term" value="F:endopeptidase inhibitor activity"/>
    <property type="evidence" value="ECO:0007669"/>
    <property type="project" value="InterPro"/>
</dbReference>
<feature type="non-terminal residue" evidence="4">
    <location>
        <position position="1"/>
    </location>
</feature>
<dbReference type="SMART" id="SM01360">
    <property type="entry name" value="A2M"/>
    <property type="match status" value="1"/>
</dbReference>
<feature type="non-terminal residue" evidence="4">
    <location>
        <position position="1017"/>
    </location>
</feature>
<evidence type="ECO:0000313" key="5">
    <source>
        <dbReference type="Proteomes" id="UP000249557"/>
    </source>
</evidence>
<feature type="domain" description="Alpha-2-macroglobulin" evidence="3">
    <location>
        <begin position="446"/>
        <end position="535"/>
    </location>
</feature>
<feature type="compositionally biased region" description="Basic and acidic residues" evidence="1">
    <location>
        <begin position="1"/>
        <end position="11"/>
    </location>
</feature>
<dbReference type="SMART" id="SM01359">
    <property type="entry name" value="A2M_N_2"/>
    <property type="match status" value="1"/>
</dbReference>
<name>A0A2W5BMW3_9BACT</name>
<dbReference type="InterPro" id="IPR011625">
    <property type="entry name" value="A2M_N_BRD"/>
</dbReference>
<dbReference type="SUPFAM" id="SSF48239">
    <property type="entry name" value="Terpenoid cyclases/Protein prenyltransferases"/>
    <property type="match status" value="1"/>
</dbReference>
<dbReference type="AlphaFoldDB" id="A0A2W5BMW3"/>
<feature type="domain" description="Alpha-2-macroglobulin bait region" evidence="2">
    <location>
        <begin position="228"/>
        <end position="384"/>
    </location>
</feature>
<dbReference type="EMBL" id="QFNK01000255">
    <property type="protein sequence ID" value="PZO82628.1"/>
    <property type="molecule type" value="Genomic_DNA"/>
</dbReference>
<dbReference type="PANTHER" id="PTHR40094:SF1">
    <property type="entry name" value="UBIQUITIN DOMAIN-CONTAINING PROTEIN"/>
    <property type="match status" value="1"/>
</dbReference>
<organism evidence="4 5">
    <name type="scientific">Micavibrio aeruginosavorus</name>
    <dbReference type="NCBI Taxonomy" id="349221"/>
    <lineage>
        <taxon>Bacteria</taxon>
        <taxon>Pseudomonadati</taxon>
        <taxon>Bdellovibrionota</taxon>
        <taxon>Bdellovibrionia</taxon>
        <taxon>Bdellovibrionales</taxon>
        <taxon>Pseudobdellovibrionaceae</taxon>
        <taxon>Micavibrio</taxon>
    </lineage>
</organism>
<feature type="region of interest" description="Disordered" evidence="1">
    <location>
        <begin position="1"/>
        <end position="20"/>
    </location>
</feature>
<accession>A0A2W5BMW3</accession>
<sequence>LNAADLARRAEAPGATSASGVDPAAEGFWFSSFDGESDRETVLEKQEKLNDQGALKTSFTIPQKDIAYGQIIVESGVRDDRGKTVASEARADYAGVDRFVGLKQTEWVYDSGRPANILSIVTDEKGKPVGGVKTHLLVEREEISTASVKGAGSAYLADNTAEWQKVSTCSLRSGKEGQGCAFTPEKAGAYRVTASVHDTKGREHKSTQQFWVSGGDYVQWNEGREYALPLTPEKAEYKVGDTARYLIQNPWPGVQALVSVERYGVMDSYVTTLEGSTPVIEIPVKENYLPGFFVSVVAFSPRVDAPPPQIGQIDMGKPAFRVGYARTPVVDPYKEMVVTAKASQDVYRPRDTVNVSLNVKPKHGEANQPVELAVAVLDEAVFDLITAGRDAFDPYHGFYDLDALDVENYSLLTRLIGRQKFERKGANPGGDGGVDLSMRDLFKFVSYWNPSVPVDKDGNAQIEFSAPDNLTGWRVLAIATTKDDLMGLGDAGFKVNRPTEIRPVMPNQVREGDAFNAGFSVMNRTDRERTIRITIDAEGNVENASATQEKTVTLAPYKRETVYIPLKAAHLSTKSGTPDGGISFRATAGDDSDMDGVEHRIPVLKARSAQTSAVYGSLTGDSATQKISLPDDMLKGSATIGVTLSPTILSGLDGAFAYMRDYPYPCWEQKLSMAVMASNYGELSSYVGHSVSWPDAEKLPNTILSSAASYQTPGGGMAYFVARDEYADPYLSAYTALAFGWLKKAGHKVSPSVEEGLQKYILSFLRNKSAPSYYTPEMIATTRAVILAAYAENGKISADDINRFRKDLKVMSLFGKAHFLMAAQKIEGSKAAASEAKNLILSSAAESSGTISFNDTVGSGYDRILGTPTRDNCAVLTALTQSGFDDDKASRTASAIVLSRKGKDAFQNTQENVICTSALLSYARAYESVTPDMEAAAKIDKRTFATANFTSFADAPVSAEEPLDDKLKDQTLALTREGDGRLYYNARLRYEQKPADKNVNAGIDVTRAYSVKTEGKW</sequence>
<evidence type="ECO:0000313" key="4">
    <source>
        <dbReference type="EMBL" id="PZO82628.1"/>
    </source>
</evidence>
<evidence type="ECO:0000256" key="1">
    <source>
        <dbReference type="SAM" id="MobiDB-lite"/>
    </source>
</evidence>
<comment type="caution">
    <text evidence="4">The sequence shown here is derived from an EMBL/GenBank/DDBJ whole genome shotgun (WGS) entry which is preliminary data.</text>
</comment>
<dbReference type="InterPro" id="IPR008930">
    <property type="entry name" value="Terpenoid_cyclase/PrenylTrfase"/>
</dbReference>
<dbReference type="InterPro" id="IPR001599">
    <property type="entry name" value="Macroglobln_a2"/>
</dbReference>
<gene>
    <name evidence="4" type="ORF">DI626_09985</name>
</gene>
<proteinExistence type="predicted"/>
<dbReference type="Proteomes" id="UP000249557">
    <property type="component" value="Unassembled WGS sequence"/>
</dbReference>
<protein>
    <submittedName>
        <fullName evidence="4">Large extracellular alpha-helical protein</fullName>
    </submittedName>
</protein>
<evidence type="ECO:0000259" key="3">
    <source>
        <dbReference type="SMART" id="SM01360"/>
    </source>
</evidence>
<dbReference type="InterPro" id="IPR051802">
    <property type="entry name" value="YfhM-like"/>
</dbReference>